<comment type="catalytic activity">
    <reaction evidence="10">
        <text>D-alanyl-D-alanine + UDP-N-acetyl-alpha-D-muramoyl-L-alanyl-gamma-D-glutamyl-meso-2,6-diaminopimelate + ATP = UDP-N-acetyl-alpha-D-muramoyl-L-alanyl-gamma-D-glutamyl-meso-2,6-diaminopimeloyl-D-alanyl-D-alanine + ADP + phosphate + H(+)</text>
        <dbReference type="Rhea" id="RHEA:28374"/>
        <dbReference type="ChEBI" id="CHEBI:15378"/>
        <dbReference type="ChEBI" id="CHEBI:30616"/>
        <dbReference type="ChEBI" id="CHEBI:43474"/>
        <dbReference type="ChEBI" id="CHEBI:57822"/>
        <dbReference type="ChEBI" id="CHEBI:61386"/>
        <dbReference type="ChEBI" id="CHEBI:83905"/>
        <dbReference type="ChEBI" id="CHEBI:456216"/>
        <dbReference type="EC" id="6.3.2.10"/>
    </reaction>
</comment>
<keyword evidence="5 10" id="KW-0067">ATP-binding</keyword>
<evidence type="ECO:0000256" key="8">
    <source>
        <dbReference type="ARBA" id="ARBA00023306"/>
    </source>
</evidence>
<dbReference type="InterPro" id="IPR051046">
    <property type="entry name" value="MurCDEF_CellWall_CoF430Synth"/>
</dbReference>
<evidence type="ECO:0000256" key="5">
    <source>
        <dbReference type="ARBA" id="ARBA00022840"/>
    </source>
</evidence>
<dbReference type="InterPro" id="IPR004101">
    <property type="entry name" value="Mur_ligase_C"/>
</dbReference>
<dbReference type="GO" id="GO:0008360">
    <property type="term" value="P:regulation of cell shape"/>
    <property type="evidence" value="ECO:0007669"/>
    <property type="project" value="UniProtKB-KW"/>
</dbReference>
<dbReference type="SUPFAM" id="SSF63418">
    <property type="entry name" value="MurE/MurF N-terminal domain"/>
    <property type="match status" value="1"/>
</dbReference>
<accession>A0A1M6NJX6</accession>
<dbReference type="GO" id="GO:0009252">
    <property type="term" value="P:peptidoglycan biosynthetic process"/>
    <property type="evidence" value="ECO:0007669"/>
    <property type="project" value="UniProtKB-UniRule"/>
</dbReference>
<dbReference type="PANTHER" id="PTHR43024">
    <property type="entry name" value="UDP-N-ACETYLMURAMOYL-TRIPEPTIDE--D-ALANYL-D-ALANINE LIGASE"/>
    <property type="match status" value="1"/>
</dbReference>
<dbReference type="Proteomes" id="UP000184386">
    <property type="component" value="Unassembled WGS sequence"/>
</dbReference>
<evidence type="ECO:0000256" key="7">
    <source>
        <dbReference type="ARBA" id="ARBA00022984"/>
    </source>
</evidence>
<dbReference type="HAMAP" id="MF_02019">
    <property type="entry name" value="MurF"/>
    <property type="match status" value="1"/>
</dbReference>
<comment type="similarity">
    <text evidence="10">Belongs to the MurCDEF family. MurF subfamily.</text>
</comment>
<dbReference type="InterPro" id="IPR013221">
    <property type="entry name" value="Mur_ligase_cen"/>
</dbReference>
<keyword evidence="4 10" id="KW-0547">Nucleotide-binding</keyword>
<dbReference type="GO" id="GO:0008766">
    <property type="term" value="F:UDP-N-acetylmuramoylalanyl-D-glutamyl-2,6-diaminopimelate-D-alanyl-D-alanine ligase activity"/>
    <property type="evidence" value="ECO:0007669"/>
    <property type="project" value="RHEA"/>
</dbReference>
<dbReference type="Pfam" id="PF01225">
    <property type="entry name" value="Mur_ligase"/>
    <property type="match status" value="1"/>
</dbReference>
<keyword evidence="9 10" id="KW-0961">Cell wall biogenesis/degradation</keyword>
<dbReference type="Gene3D" id="3.40.1390.10">
    <property type="entry name" value="MurE/MurF, N-terminal domain"/>
    <property type="match status" value="1"/>
</dbReference>
<dbReference type="EMBL" id="FRAC01000008">
    <property type="protein sequence ID" value="SHJ95980.1"/>
    <property type="molecule type" value="Genomic_DNA"/>
</dbReference>
<evidence type="ECO:0000256" key="9">
    <source>
        <dbReference type="ARBA" id="ARBA00023316"/>
    </source>
</evidence>
<dbReference type="EC" id="6.3.2.10" evidence="10"/>
<evidence type="ECO:0000313" key="15">
    <source>
        <dbReference type="Proteomes" id="UP000184386"/>
    </source>
</evidence>
<proteinExistence type="inferred from homology"/>
<feature type="domain" description="Mur ligase N-terminal catalytic" evidence="11">
    <location>
        <begin position="26"/>
        <end position="97"/>
    </location>
</feature>
<evidence type="ECO:0000256" key="2">
    <source>
        <dbReference type="ARBA" id="ARBA00022598"/>
    </source>
</evidence>
<dbReference type="AlphaFoldDB" id="A0A1M6NJX6"/>
<feature type="domain" description="Mur ligase C-terminal" evidence="12">
    <location>
        <begin position="355"/>
        <end position="479"/>
    </location>
</feature>
<feature type="binding site" evidence="10">
    <location>
        <begin position="111"/>
        <end position="117"/>
    </location>
    <ligand>
        <name>ATP</name>
        <dbReference type="ChEBI" id="CHEBI:30616"/>
    </ligand>
</feature>
<comment type="function">
    <text evidence="10">Involved in cell wall formation. Catalyzes the final step in the synthesis of UDP-N-acetylmuramoyl-pentapeptide, the precursor of murein.</text>
</comment>
<dbReference type="InterPro" id="IPR000713">
    <property type="entry name" value="Mur_ligase_N"/>
</dbReference>
<dbReference type="Gene3D" id="3.90.190.20">
    <property type="entry name" value="Mur ligase, C-terminal domain"/>
    <property type="match status" value="1"/>
</dbReference>
<dbReference type="Gene3D" id="3.40.1190.10">
    <property type="entry name" value="Mur-like, catalytic domain"/>
    <property type="match status" value="1"/>
</dbReference>
<dbReference type="Pfam" id="PF08245">
    <property type="entry name" value="Mur_ligase_M"/>
    <property type="match status" value="1"/>
</dbReference>
<comment type="subcellular location">
    <subcellularLocation>
        <location evidence="10">Cytoplasm</location>
    </subcellularLocation>
</comment>
<evidence type="ECO:0000259" key="12">
    <source>
        <dbReference type="Pfam" id="PF02875"/>
    </source>
</evidence>
<dbReference type="GO" id="GO:0051301">
    <property type="term" value="P:cell division"/>
    <property type="evidence" value="ECO:0007669"/>
    <property type="project" value="UniProtKB-KW"/>
</dbReference>
<dbReference type="OrthoDB" id="9801978at2"/>
<protein>
    <recommendedName>
        <fullName evidence="10">UDP-N-acetylmuramoyl-tripeptide--D-alanyl-D-alanine ligase</fullName>
        <ecNumber evidence="10">6.3.2.10</ecNumber>
    </recommendedName>
    <alternativeName>
        <fullName evidence="10">D-alanyl-D-alanine-adding enzyme</fullName>
    </alternativeName>
</protein>
<evidence type="ECO:0000256" key="4">
    <source>
        <dbReference type="ARBA" id="ARBA00022741"/>
    </source>
</evidence>
<gene>
    <name evidence="10" type="primary">murF</name>
    <name evidence="14" type="ORF">SAMN02745136_01333</name>
</gene>
<evidence type="ECO:0000259" key="11">
    <source>
        <dbReference type="Pfam" id="PF01225"/>
    </source>
</evidence>
<dbReference type="GO" id="GO:0005524">
    <property type="term" value="F:ATP binding"/>
    <property type="evidence" value="ECO:0007669"/>
    <property type="project" value="UniProtKB-UniRule"/>
</dbReference>
<sequence>MEALTIKEIANAVEGSIIWGDENAEIEEVLTNSKNVTAGSLFVPIVGERVDGHDFIKNAFTGGAAACLSQRKIEEAEGKACILVEDTLKALQALGAYYRNKFSLPVIGITGSVGKTTTKEMIAAALSTARCVLKTEGNMNSQVGLPLMMFKLLKEHEMGVIEMGMSEEGEMARLCNVARPEAAVMTNIGISHIAQLKTRENIRKEKMNIINAFQNGGCLVLNGDDDLLSEAAQCIKNGNITIDLSEVTKEKLKNSRIITYGTGEDCDFRASDIRTVAEETAFTLTYPKDSLSLSTFNRGNSDTEKDTLTEEIQLKVPGIHNVYNALAALALAWNYQIPVSTAKEGLREYRPIAMRGQILAVRGIKIIDDSYNASPDSMKSGIRVLKELDNVSRHIAVLADVKELGEISKQSHYEVGQFIAGENLSCVVTIGEEAYYIAKAVKDSGVPTETHSFTDNKEAAAFLQAYLKSGDGVLIKGSRGMKTDEIVKELI</sequence>
<dbReference type="Pfam" id="PF02875">
    <property type="entry name" value="Mur_ligase_C"/>
    <property type="match status" value="1"/>
</dbReference>
<dbReference type="GO" id="GO:0005737">
    <property type="term" value="C:cytoplasm"/>
    <property type="evidence" value="ECO:0007669"/>
    <property type="project" value="UniProtKB-SubCell"/>
</dbReference>
<keyword evidence="8 10" id="KW-0131">Cell cycle</keyword>
<dbReference type="GO" id="GO:0071555">
    <property type="term" value="P:cell wall organization"/>
    <property type="evidence" value="ECO:0007669"/>
    <property type="project" value="UniProtKB-KW"/>
</dbReference>
<dbReference type="InterPro" id="IPR005863">
    <property type="entry name" value="UDP-N-AcMur_synth"/>
</dbReference>
<organism evidence="14 15">
    <name type="scientific">Anaerocolumna jejuensis DSM 15929</name>
    <dbReference type="NCBI Taxonomy" id="1121322"/>
    <lineage>
        <taxon>Bacteria</taxon>
        <taxon>Bacillati</taxon>
        <taxon>Bacillota</taxon>
        <taxon>Clostridia</taxon>
        <taxon>Lachnospirales</taxon>
        <taxon>Lachnospiraceae</taxon>
        <taxon>Anaerocolumna</taxon>
    </lineage>
</organism>
<keyword evidence="7 10" id="KW-0573">Peptidoglycan synthesis</keyword>
<keyword evidence="2 10" id="KW-0436">Ligase</keyword>
<reference evidence="14 15" key="1">
    <citation type="submission" date="2016-11" db="EMBL/GenBank/DDBJ databases">
        <authorList>
            <person name="Jaros S."/>
            <person name="Januszkiewicz K."/>
            <person name="Wedrychowicz H."/>
        </authorList>
    </citation>
    <scope>NUCLEOTIDE SEQUENCE [LARGE SCALE GENOMIC DNA]</scope>
    <source>
        <strain evidence="14 15">DSM 15929</strain>
    </source>
</reference>
<evidence type="ECO:0000256" key="6">
    <source>
        <dbReference type="ARBA" id="ARBA00022960"/>
    </source>
</evidence>
<feature type="domain" description="Mur ligase central" evidence="13">
    <location>
        <begin position="109"/>
        <end position="332"/>
    </location>
</feature>
<name>A0A1M6NJX6_9FIRM</name>
<dbReference type="STRING" id="1121322.SAMN02745136_01333"/>
<dbReference type="SUPFAM" id="SSF53244">
    <property type="entry name" value="MurD-like peptide ligases, peptide-binding domain"/>
    <property type="match status" value="1"/>
</dbReference>
<dbReference type="InterPro" id="IPR036565">
    <property type="entry name" value="Mur-like_cat_sf"/>
</dbReference>
<dbReference type="InterPro" id="IPR035911">
    <property type="entry name" value="MurE/MurF_N"/>
</dbReference>
<keyword evidence="1 10" id="KW-0963">Cytoplasm</keyword>
<dbReference type="InterPro" id="IPR036615">
    <property type="entry name" value="Mur_ligase_C_dom_sf"/>
</dbReference>
<evidence type="ECO:0000259" key="13">
    <source>
        <dbReference type="Pfam" id="PF08245"/>
    </source>
</evidence>
<dbReference type="UniPathway" id="UPA00219"/>
<keyword evidence="6 10" id="KW-0133">Cell shape</keyword>
<evidence type="ECO:0000256" key="3">
    <source>
        <dbReference type="ARBA" id="ARBA00022618"/>
    </source>
</evidence>
<keyword evidence="15" id="KW-1185">Reference proteome</keyword>
<keyword evidence="3 10" id="KW-0132">Cell division</keyword>
<dbReference type="PANTHER" id="PTHR43024:SF1">
    <property type="entry name" value="UDP-N-ACETYLMURAMOYL-TRIPEPTIDE--D-ALANYL-D-ALANINE LIGASE"/>
    <property type="match status" value="1"/>
</dbReference>
<evidence type="ECO:0000256" key="10">
    <source>
        <dbReference type="HAMAP-Rule" id="MF_02019"/>
    </source>
</evidence>
<dbReference type="RefSeq" id="WP_073274130.1">
    <property type="nucleotide sequence ID" value="NZ_FRAC01000008.1"/>
</dbReference>
<dbReference type="GO" id="GO:0047480">
    <property type="term" value="F:UDP-N-acetylmuramoyl-tripeptide-D-alanyl-D-alanine ligase activity"/>
    <property type="evidence" value="ECO:0007669"/>
    <property type="project" value="UniProtKB-UniRule"/>
</dbReference>
<evidence type="ECO:0000256" key="1">
    <source>
        <dbReference type="ARBA" id="ARBA00022490"/>
    </source>
</evidence>
<evidence type="ECO:0000313" key="14">
    <source>
        <dbReference type="EMBL" id="SHJ95980.1"/>
    </source>
</evidence>
<dbReference type="SUPFAM" id="SSF53623">
    <property type="entry name" value="MurD-like peptide ligases, catalytic domain"/>
    <property type="match status" value="1"/>
</dbReference>
<comment type="pathway">
    <text evidence="10">Cell wall biogenesis; peptidoglycan biosynthesis.</text>
</comment>